<gene>
    <name evidence="1" type="ORF">D8674_013891</name>
</gene>
<reference evidence="1 2" key="1">
    <citation type="submission" date="2019-09" db="EMBL/GenBank/DDBJ databases">
        <authorList>
            <person name="Ou C."/>
        </authorList>
    </citation>
    <scope>NUCLEOTIDE SEQUENCE [LARGE SCALE GENOMIC DNA]</scope>
    <source>
        <strain evidence="1">S2</strain>
        <tissue evidence="1">Leaf</tissue>
    </source>
</reference>
<reference evidence="2" key="2">
    <citation type="submission" date="2019-10" db="EMBL/GenBank/DDBJ databases">
        <title>A de novo genome assembly of a pear dwarfing rootstock.</title>
        <authorList>
            <person name="Wang F."/>
            <person name="Wang J."/>
            <person name="Li S."/>
            <person name="Zhang Y."/>
            <person name="Fang M."/>
            <person name="Ma L."/>
            <person name="Zhao Y."/>
            <person name="Jiang S."/>
        </authorList>
    </citation>
    <scope>NUCLEOTIDE SEQUENCE [LARGE SCALE GENOMIC DNA]</scope>
</reference>
<evidence type="ECO:0000313" key="2">
    <source>
        <dbReference type="Proteomes" id="UP000327157"/>
    </source>
</evidence>
<dbReference type="AlphaFoldDB" id="A0A5N5GWE9"/>
<dbReference type="EMBL" id="SMOL01000401">
    <property type="protein sequence ID" value="KAB2618022.1"/>
    <property type="molecule type" value="Genomic_DNA"/>
</dbReference>
<evidence type="ECO:0000313" key="1">
    <source>
        <dbReference type="EMBL" id="KAB2618022.1"/>
    </source>
</evidence>
<comment type="caution">
    <text evidence="1">The sequence shown here is derived from an EMBL/GenBank/DDBJ whole genome shotgun (WGS) entry which is preliminary data.</text>
</comment>
<keyword evidence="2" id="KW-1185">Reference proteome</keyword>
<dbReference type="Proteomes" id="UP000327157">
    <property type="component" value="Chromosome 15"/>
</dbReference>
<organism evidence="1 2">
    <name type="scientific">Pyrus ussuriensis x Pyrus communis</name>
    <dbReference type="NCBI Taxonomy" id="2448454"/>
    <lineage>
        <taxon>Eukaryota</taxon>
        <taxon>Viridiplantae</taxon>
        <taxon>Streptophyta</taxon>
        <taxon>Embryophyta</taxon>
        <taxon>Tracheophyta</taxon>
        <taxon>Spermatophyta</taxon>
        <taxon>Magnoliopsida</taxon>
        <taxon>eudicotyledons</taxon>
        <taxon>Gunneridae</taxon>
        <taxon>Pentapetalae</taxon>
        <taxon>rosids</taxon>
        <taxon>fabids</taxon>
        <taxon>Rosales</taxon>
        <taxon>Rosaceae</taxon>
        <taxon>Amygdaloideae</taxon>
        <taxon>Maleae</taxon>
        <taxon>Pyrus</taxon>
    </lineage>
</organism>
<accession>A0A5N5GWE9</accession>
<sequence length="85" mass="9301">MEAPKTTKHQIVGIQNNALWFGLHNVKSDLLTQEQINTKILGYTYGSAPARPIPSSMLGLEAMTGRLDDFVRLGLSKGPISPSFM</sequence>
<name>A0A5N5GWE9_9ROSA</name>
<reference evidence="1 2" key="3">
    <citation type="submission" date="2019-11" db="EMBL/GenBank/DDBJ databases">
        <title>A de novo genome assembly of a pear dwarfing rootstock.</title>
        <authorList>
            <person name="Wang F."/>
            <person name="Wang J."/>
            <person name="Li S."/>
            <person name="Zhang Y."/>
            <person name="Fang M."/>
            <person name="Ma L."/>
            <person name="Zhao Y."/>
            <person name="Jiang S."/>
        </authorList>
    </citation>
    <scope>NUCLEOTIDE SEQUENCE [LARGE SCALE GENOMIC DNA]</scope>
    <source>
        <strain evidence="1">S2</strain>
        <tissue evidence="1">Leaf</tissue>
    </source>
</reference>
<dbReference type="OrthoDB" id="15001at2759"/>
<proteinExistence type="predicted"/>
<protein>
    <submittedName>
        <fullName evidence="1">Cyclin-B1-2-like</fullName>
    </submittedName>
</protein>